<organism evidence="1 2">
    <name type="scientific">Caenorhabditis auriculariae</name>
    <dbReference type="NCBI Taxonomy" id="2777116"/>
    <lineage>
        <taxon>Eukaryota</taxon>
        <taxon>Metazoa</taxon>
        <taxon>Ecdysozoa</taxon>
        <taxon>Nematoda</taxon>
        <taxon>Chromadorea</taxon>
        <taxon>Rhabditida</taxon>
        <taxon>Rhabditina</taxon>
        <taxon>Rhabditomorpha</taxon>
        <taxon>Rhabditoidea</taxon>
        <taxon>Rhabditidae</taxon>
        <taxon>Peloderinae</taxon>
        <taxon>Caenorhabditis</taxon>
    </lineage>
</organism>
<dbReference type="AlphaFoldDB" id="A0A8S1HBT3"/>
<keyword evidence="2" id="KW-1185">Reference proteome</keyword>
<dbReference type="Proteomes" id="UP000835052">
    <property type="component" value="Unassembled WGS sequence"/>
</dbReference>
<reference evidence="1" key="1">
    <citation type="submission" date="2020-10" db="EMBL/GenBank/DDBJ databases">
        <authorList>
            <person name="Kikuchi T."/>
        </authorList>
    </citation>
    <scope>NUCLEOTIDE SEQUENCE</scope>
    <source>
        <strain evidence="1">NKZ352</strain>
    </source>
</reference>
<protein>
    <submittedName>
        <fullName evidence="1">Uncharacterized protein</fullName>
    </submittedName>
</protein>
<comment type="caution">
    <text evidence="1">The sequence shown here is derived from an EMBL/GenBank/DDBJ whole genome shotgun (WGS) entry which is preliminary data.</text>
</comment>
<gene>
    <name evidence="1" type="ORF">CAUJ_LOCUS6569</name>
</gene>
<evidence type="ECO:0000313" key="1">
    <source>
        <dbReference type="EMBL" id="CAD6190650.1"/>
    </source>
</evidence>
<accession>A0A8S1HBT3</accession>
<name>A0A8S1HBT3_9PELO</name>
<dbReference type="EMBL" id="CAJGYM010000016">
    <property type="protein sequence ID" value="CAD6190650.1"/>
    <property type="molecule type" value="Genomic_DNA"/>
</dbReference>
<proteinExistence type="predicted"/>
<sequence length="99" mass="11145">MRWSCSPTCCPLVLLRLHSDMGDAKKTCSGRRLLYRSCRRTTVNVFSAFSNVIRKEVDALQYSMPSGPHSQLRKNDFQREMAQSIASNSVRGGKATIFS</sequence>
<evidence type="ECO:0000313" key="2">
    <source>
        <dbReference type="Proteomes" id="UP000835052"/>
    </source>
</evidence>